<evidence type="ECO:0000256" key="3">
    <source>
        <dbReference type="ARBA" id="ARBA00023004"/>
    </source>
</evidence>
<keyword evidence="3" id="KW-0408">Iron</keyword>
<dbReference type="InterPro" id="IPR036922">
    <property type="entry name" value="Rieske_2Fe-2S_sf"/>
</dbReference>
<dbReference type="AlphaFoldDB" id="A0A8J8GGE3"/>
<dbReference type="CDD" id="cd03467">
    <property type="entry name" value="Rieske"/>
    <property type="match status" value="1"/>
</dbReference>
<dbReference type="GO" id="GO:0016705">
    <property type="term" value="F:oxidoreductase activity, acting on paired donors, with incorporation or reduction of molecular oxygen"/>
    <property type="evidence" value="ECO:0007669"/>
    <property type="project" value="UniProtKB-ARBA"/>
</dbReference>
<keyword evidence="7" id="KW-1185">Reference proteome</keyword>
<dbReference type="InterPro" id="IPR017941">
    <property type="entry name" value="Rieske_2Fe-2S"/>
</dbReference>
<gene>
    <name evidence="6" type="ORF">HR057_08790</name>
</gene>
<keyword evidence="4" id="KW-0411">Iron-sulfur</keyword>
<dbReference type="RefSeq" id="WP_173731053.1">
    <property type="nucleotide sequence ID" value="NZ_JABTTE010000010.1"/>
</dbReference>
<dbReference type="PANTHER" id="PTHR21496">
    <property type="entry name" value="FERREDOXIN-RELATED"/>
    <property type="match status" value="1"/>
</dbReference>
<evidence type="ECO:0000256" key="1">
    <source>
        <dbReference type="ARBA" id="ARBA00022714"/>
    </source>
</evidence>
<dbReference type="Gene3D" id="2.102.10.10">
    <property type="entry name" value="Rieske [2Fe-2S] iron-sulphur domain"/>
    <property type="match status" value="1"/>
</dbReference>
<evidence type="ECO:0000256" key="4">
    <source>
        <dbReference type="ARBA" id="ARBA00023014"/>
    </source>
</evidence>
<accession>A0A8J8GGE3</accession>
<dbReference type="PANTHER" id="PTHR21496:SF23">
    <property type="entry name" value="3-PHENYLPROPIONATE_CINNAMIC ACID DIOXYGENASE FERREDOXIN SUBUNIT"/>
    <property type="match status" value="1"/>
</dbReference>
<proteinExistence type="predicted"/>
<keyword evidence="2" id="KW-0479">Metal-binding</keyword>
<sequence>MDAIQKRTLNSIVVCPTEELGPGQRKLVIVDGLEIAIVNVEGNLYAFRNRCPHQGVEMGYGSIGGTLLPSEPGEYKYGCDNQIISCPLHGWEFEVSTGKSLHNPEKVSIGSYDVQEEDGSIVLKINREPKNVSVRNFNCSH</sequence>
<comment type="caution">
    <text evidence="6">The sequence shown here is derived from an EMBL/GenBank/DDBJ whole genome shotgun (WGS) entry which is preliminary data.</text>
</comment>
<dbReference type="Proteomes" id="UP000625804">
    <property type="component" value="Unassembled WGS sequence"/>
</dbReference>
<feature type="domain" description="Rieske" evidence="5">
    <location>
        <begin position="12"/>
        <end position="123"/>
    </location>
</feature>
<dbReference type="GO" id="GO:0004497">
    <property type="term" value="F:monooxygenase activity"/>
    <property type="evidence" value="ECO:0007669"/>
    <property type="project" value="UniProtKB-ARBA"/>
</dbReference>
<organism evidence="6 7">
    <name type="scientific">Calidifontibacillus erzurumensis</name>
    <dbReference type="NCBI Taxonomy" id="2741433"/>
    <lineage>
        <taxon>Bacteria</taxon>
        <taxon>Bacillati</taxon>
        <taxon>Bacillota</taxon>
        <taxon>Bacilli</taxon>
        <taxon>Bacillales</taxon>
        <taxon>Bacillaceae</taxon>
        <taxon>Calidifontibacillus/Schinkia group</taxon>
        <taxon>Calidifontibacillus</taxon>
    </lineage>
</organism>
<dbReference type="Pfam" id="PF00355">
    <property type="entry name" value="Rieske"/>
    <property type="match status" value="1"/>
</dbReference>
<reference evidence="6" key="1">
    <citation type="submission" date="2020-06" db="EMBL/GenBank/DDBJ databases">
        <title>A novel thermopfilic bacterium from Erzurum, Turkey.</title>
        <authorList>
            <person name="Adiguzel A."/>
            <person name="Ay H."/>
            <person name="Baltaci M.O."/>
        </authorList>
    </citation>
    <scope>NUCLEOTIDE SEQUENCE</scope>
    <source>
        <strain evidence="6">P2</strain>
    </source>
</reference>
<keyword evidence="1" id="KW-0001">2Fe-2S</keyword>
<evidence type="ECO:0000259" key="5">
    <source>
        <dbReference type="PROSITE" id="PS51296"/>
    </source>
</evidence>
<name>A0A8J8GGE3_9BACI</name>
<evidence type="ECO:0000313" key="7">
    <source>
        <dbReference type="Proteomes" id="UP000625804"/>
    </source>
</evidence>
<dbReference type="GO" id="GO:0051537">
    <property type="term" value="F:2 iron, 2 sulfur cluster binding"/>
    <property type="evidence" value="ECO:0007669"/>
    <property type="project" value="UniProtKB-KW"/>
</dbReference>
<protein>
    <submittedName>
        <fullName evidence="6">Rieske (2Fe-2S) protein</fullName>
    </submittedName>
</protein>
<dbReference type="GO" id="GO:0046872">
    <property type="term" value="F:metal ion binding"/>
    <property type="evidence" value="ECO:0007669"/>
    <property type="project" value="UniProtKB-KW"/>
</dbReference>
<dbReference type="EMBL" id="JABTTE010000010">
    <property type="protein sequence ID" value="NSL51845.1"/>
    <property type="molecule type" value="Genomic_DNA"/>
</dbReference>
<dbReference type="SUPFAM" id="SSF50022">
    <property type="entry name" value="ISP domain"/>
    <property type="match status" value="1"/>
</dbReference>
<evidence type="ECO:0000313" key="6">
    <source>
        <dbReference type="EMBL" id="NSL51845.1"/>
    </source>
</evidence>
<evidence type="ECO:0000256" key="2">
    <source>
        <dbReference type="ARBA" id="ARBA00022723"/>
    </source>
</evidence>
<dbReference type="PROSITE" id="PS51296">
    <property type="entry name" value="RIESKE"/>
    <property type="match status" value="1"/>
</dbReference>